<feature type="compositionally biased region" description="Basic residues" evidence="2">
    <location>
        <begin position="430"/>
        <end position="439"/>
    </location>
</feature>
<feature type="compositionally biased region" description="Low complexity" evidence="2">
    <location>
        <begin position="440"/>
        <end position="449"/>
    </location>
</feature>
<keyword evidence="1" id="KW-0175">Coiled coil</keyword>
<protein>
    <submittedName>
        <fullName evidence="4">Focadhesin family member</fullName>
    </submittedName>
</protein>
<dbReference type="EMBL" id="JAOAOG010000175">
    <property type="protein sequence ID" value="KAJ6242532.1"/>
    <property type="molecule type" value="Genomic_DNA"/>
</dbReference>
<accession>A0ABQ8YD92</accession>
<gene>
    <name evidence="4" type="ORF">M0813_22677</name>
</gene>
<feature type="domain" description="DUF3730" evidence="3">
    <location>
        <begin position="506"/>
        <end position="668"/>
    </location>
</feature>
<feature type="region of interest" description="Disordered" evidence="2">
    <location>
        <begin position="424"/>
        <end position="449"/>
    </location>
</feature>
<dbReference type="Pfam" id="PF12530">
    <property type="entry name" value="DUF3730"/>
    <property type="match status" value="1"/>
</dbReference>
<organism evidence="4 5">
    <name type="scientific">Anaeramoeba flamelloides</name>
    <dbReference type="NCBI Taxonomy" id="1746091"/>
    <lineage>
        <taxon>Eukaryota</taxon>
        <taxon>Metamonada</taxon>
        <taxon>Anaeramoebidae</taxon>
        <taxon>Anaeramoeba</taxon>
    </lineage>
</organism>
<name>A0ABQ8YD92_9EUKA</name>
<comment type="caution">
    <text evidence="4">The sequence shown here is derived from an EMBL/GenBank/DDBJ whole genome shotgun (WGS) entry which is preliminary data.</text>
</comment>
<evidence type="ECO:0000259" key="3">
    <source>
        <dbReference type="Pfam" id="PF12530"/>
    </source>
</evidence>
<dbReference type="Proteomes" id="UP001150062">
    <property type="component" value="Unassembled WGS sequence"/>
</dbReference>
<proteinExistence type="predicted"/>
<evidence type="ECO:0000313" key="4">
    <source>
        <dbReference type="EMBL" id="KAJ6242532.1"/>
    </source>
</evidence>
<feature type="coiled-coil region" evidence="1">
    <location>
        <begin position="354"/>
        <end position="388"/>
    </location>
</feature>
<evidence type="ECO:0000256" key="1">
    <source>
        <dbReference type="SAM" id="Coils"/>
    </source>
</evidence>
<evidence type="ECO:0000313" key="5">
    <source>
        <dbReference type="Proteomes" id="UP001150062"/>
    </source>
</evidence>
<dbReference type="PANTHER" id="PTHR36911">
    <property type="entry name" value="LIM ZINC-BINDING DOMAIN-CONTAINING PROTEIN-RELATED"/>
    <property type="match status" value="1"/>
</dbReference>
<evidence type="ECO:0000256" key="2">
    <source>
        <dbReference type="SAM" id="MobiDB-lite"/>
    </source>
</evidence>
<sequence length="1836" mass="217942">MDTLFTNSTKGFLLEDLYLKLQQNPKQEYKEQFYQSLKSTSNFEVSVALEELKLLVEKQPNFFPRSEVVELLLKVLQKSKETIKEEIICTIFSLVFHQKFKWSENTTDPILQLFIKTPRSIALFLNFFEEQIQKQKQKQKNNQNKKQKQNQVLELSKINSFPFILSWLSLQRTPTSPLRYGRSTFLFKLLKHYNYIPNLCLNISQCIPVRPSLNLVELINLLKTIQPQYHISKNISLAQYILNLCFFLLNKPDYYNIESLLNLFLKIIDVHYFFKQYPIAILAFSILLINLPLSSKSGSLILLMILQIIEQEHIFNNRLFLSILYYPLFHFFLNKSSFNNENFMNDNISQIRLLNKISNLILKIEKQLIKLNSKNNNKNEERKEIRCDESFIFLKLIEKFYLIFSDLTNKNILEFLATNKNSSYNNKNTNQKKKTKNKNKTNTNINNTPNNNNWINKSITIFKIIFFSFNNNQEIKILNLNNFLTFVQKYNDESFTLINFLIQYLRIEQNSPLLLIKILNTLPKMIPIKTSKYYNHCFRSIFALIKSFEKKCVLIPELILTSIDLLEKTDEISNWIKSIIIKYLDSKNDSNFKQKLSIVQSFVKLAKSDHKNCHKLIISIIKNISNLIFKDQNPLIQTLALRSIKILCKNKILNFIQTINLINENLLNKILFSNNEEKINNNKYSILILEILNFYKLIFINNQLKILLNENNDIINQIIKMCLKNLLIFIKNKNLNIQLTSLKIINNYLNEKEIFPIFKLINFDIEKNCLFFYNIMNSSENLEIKKELSKLISNFIYFQQKTFLNNNNNIDVVENVNKQNKDDGINIKKFKQQELSILKTSNQLENLLHQNTNIQIRIGSAIGLLFGFKFDNSNEDIMISTGNNNENKNTFNQTIKNNYNQTIKNKNTYNQTIKNKKKKNDFIFNQILKDINQQNWWLQTITYFGLPIYLKQYFKNLINFELHLLKIKKKKNNHNDNNNSNKQSKEEFDNEEFINDLKFKIFIRFCNNLINNFYNKPNEMSNKIIILGSLIYSIYYSKNQVLDSKIQDKILNIYKWLIDFLHNFQCQNKLRASTYYSLVLISCTMINSDLNLLMNLLDLIFNEINENNKIISFNTKFTCLISLGIIGNELSKNSNANTQNNKNFQIFYQKIFTFFSKNILTNIENDNNKIVEKNSGLYIGFSLIIKAMHYFKMKKELKNFYYHFKKEIINNQEIFKNKIPMIYVFPDLIKYCYKLKIIDNLEIENIVNSFLKFINIKNEMINNEMINNEYLKNIRKEIISSLGKILAINIKIKKTNLDTNEKNLINSFFLIINDQNNNYSETIKIGCLKAIMNFLININFNQVKKRKLIQLNNYYNVFTNLLQKIIQNNKHQNQFLKYCLSILGIINCTLKNDSLNKNDQNNNYNSNNQFLQYSKQKFFSFLQNKMNSNERKVKEIEKLWITKIFLKIKKLKLKNSYQFFSQFNFNNISENFQAQLIKFAIKQREMNFLLPLINQNSYFNLSKKIQLLIINSITGLFLFLPSQTSKSFILLNFSNENKHLHLNWLNQVCLILSNNNNNNQVNDYNTHYKVNQNNKIQKISNNILKFLSQQTVIYFLKLQDPKLFKIASKCLAEIPTRFTEKKIMSLQSIKGAIVRFELFKKNQKNWYLLDQIRKILIEQNINEHSQKLIKKLSTMILNTKNNDNKNPNNNNFNINDKYDLFLDSIESIFLTKNVENGFQFIKSISRQFLIQNNFPLLLHFSKKLNQFDFQLHQSIGLMLFFDNFSNDSIFLSTLIKRIITFLKNDKFKNNHEQLSKLLNFIITYQGKITFSSDDLNFFIKFRSKKWKSILNEIEIK</sequence>
<dbReference type="InterPro" id="IPR022542">
    <property type="entry name" value="FOCAD/RST1_DUF3730"/>
</dbReference>
<dbReference type="PANTHER" id="PTHR36911:SF1">
    <property type="entry name" value="LIM ZINC-BINDING DOMAIN-CONTAINING PROTEIN"/>
    <property type="match status" value="1"/>
</dbReference>
<keyword evidence="5" id="KW-1185">Reference proteome</keyword>
<reference evidence="4" key="1">
    <citation type="submission" date="2022-08" db="EMBL/GenBank/DDBJ databases">
        <title>Novel sulfate-reducing endosymbionts in the free-living metamonad Anaeramoeba.</title>
        <authorList>
            <person name="Jerlstrom-Hultqvist J."/>
            <person name="Cepicka I."/>
            <person name="Gallot-Lavallee L."/>
            <person name="Salas-Leiva D."/>
            <person name="Curtis B.A."/>
            <person name="Zahonova K."/>
            <person name="Pipaliya S."/>
            <person name="Dacks J."/>
            <person name="Roger A.J."/>
        </authorList>
    </citation>
    <scope>NUCLEOTIDE SEQUENCE</scope>
    <source>
        <strain evidence="4">Schooner1</strain>
    </source>
</reference>